<name>D6Z689_DESAT</name>
<dbReference type="OrthoDB" id="9978797at2"/>
<reference evidence="3" key="1">
    <citation type="submission" date="2010-02" db="EMBL/GenBank/DDBJ databases">
        <title>Complete sequence of Desulfurivibrio alkaliphilus AHT2.</title>
        <authorList>
            <consortium name="US DOE Joint Genome Institute"/>
            <person name="Pitluck S."/>
            <person name="Chertkov O."/>
            <person name="Detter J.C."/>
            <person name="Han C."/>
            <person name="Tapia R."/>
            <person name="Larimer F."/>
            <person name="Land M."/>
            <person name="Hauser L."/>
            <person name="Kyrpides N."/>
            <person name="Mikhailova N."/>
            <person name="Sorokin D.Y."/>
            <person name="Muyzer G."/>
            <person name="Woyke T."/>
        </authorList>
    </citation>
    <scope>NUCLEOTIDE SEQUENCE [LARGE SCALE GENOMIC DNA]</scope>
    <source>
        <strain evidence="3">DSM 19089 / UNIQEM U267 / AHT2</strain>
    </source>
</reference>
<evidence type="ECO:0000313" key="2">
    <source>
        <dbReference type="EMBL" id="ADH86854.1"/>
    </source>
</evidence>
<organism evidence="2 3">
    <name type="scientific">Desulfurivibrio alkaliphilus (strain DSM 19089 / UNIQEM U267 / AHT2)</name>
    <dbReference type="NCBI Taxonomy" id="589865"/>
    <lineage>
        <taxon>Bacteria</taxon>
        <taxon>Pseudomonadati</taxon>
        <taxon>Thermodesulfobacteriota</taxon>
        <taxon>Desulfobulbia</taxon>
        <taxon>Desulfobulbales</taxon>
        <taxon>Desulfobulbaceae</taxon>
        <taxon>Desulfurivibrio</taxon>
    </lineage>
</organism>
<dbReference type="HOGENOM" id="CLU_1370247_0_0_7"/>
<dbReference type="AlphaFoldDB" id="D6Z689"/>
<evidence type="ECO:0000313" key="3">
    <source>
        <dbReference type="Proteomes" id="UP000001508"/>
    </source>
</evidence>
<dbReference type="RefSeq" id="WP_013164370.1">
    <property type="nucleotide sequence ID" value="NC_014216.1"/>
</dbReference>
<keyword evidence="1" id="KW-0812">Transmembrane</keyword>
<gene>
    <name evidence="2" type="ordered locus">DaAHT2_2186</name>
</gene>
<dbReference type="EMBL" id="CP001940">
    <property type="protein sequence ID" value="ADH86854.1"/>
    <property type="molecule type" value="Genomic_DNA"/>
</dbReference>
<dbReference type="STRING" id="589865.DaAHT2_2186"/>
<keyword evidence="1" id="KW-1133">Transmembrane helix</keyword>
<dbReference type="Proteomes" id="UP000001508">
    <property type="component" value="Chromosome"/>
</dbReference>
<accession>D6Z689</accession>
<proteinExistence type="predicted"/>
<dbReference type="KEGG" id="dak:DaAHT2_2186"/>
<keyword evidence="1" id="KW-0472">Membrane</keyword>
<sequence length="199" mass="22164">MNPLAFVTEAGKIAGIGGLALGVFLLLFRKIRLPQGSRRHLTLFMWLVWSICALGILAFVVGHYLQDPDTPDIPEYRNNISITYPDDGKFVEFLESNLGRTVKIASYIEMSLSNELSYEIENSFGIESFREDPSIVIPIDGLDSGFYLQFDFIRPPHASYGGTGIVQFSIDGYFSITRTYHSGPSMIYHLTQVPVSIGG</sequence>
<protein>
    <submittedName>
        <fullName evidence="2">Uncharacterized protein</fullName>
    </submittedName>
</protein>
<feature type="transmembrane region" description="Helical" evidence="1">
    <location>
        <begin position="43"/>
        <end position="65"/>
    </location>
</feature>
<dbReference type="InParanoid" id="D6Z689"/>
<evidence type="ECO:0000256" key="1">
    <source>
        <dbReference type="SAM" id="Phobius"/>
    </source>
</evidence>
<keyword evidence="3" id="KW-1185">Reference proteome</keyword>
<feature type="transmembrane region" description="Helical" evidence="1">
    <location>
        <begin position="12"/>
        <end position="31"/>
    </location>
</feature>